<feature type="transmembrane region" description="Helical" evidence="8">
    <location>
        <begin position="74"/>
        <end position="105"/>
    </location>
</feature>
<evidence type="ECO:0000256" key="1">
    <source>
        <dbReference type="ARBA" id="ARBA00004651"/>
    </source>
</evidence>
<dbReference type="EMBL" id="JAHJDP010000100">
    <property type="protein sequence ID" value="MBU2692805.1"/>
    <property type="molecule type" value="Genomic_DNA"/>
</dbReference>
<keyword evidence="3" id="KW-0328">Glycosyltransferase</keyword>
<feature type="transmembrane region" description="Helical" evidence="8">
    <location>
        <begin position="117"/>
        <end position="137"/>
    </location>
</feature>
<evidence type="ECO:0000256" key="4">
    <source>
        <dbReference type="ARBA" id="ARBA00022679"/>
    </source>
</evidence>
<dbReference type="PANTHER" id="PTHR33908:SF11">
    <property type="entry name" value="MEMBRANE PROTEIN"/>
    <property type="match status" value="1"/>
</dbReference>
<accession>A0A948RXS6</accession>
<feature type="transmembrane region" description="Helical" evidence="8">
    <location>
        <begin position="172"/>
        <end position="195"/>
    </location>
</feature>
<gene>
    <name evidence="10" type="ORF">KJ970_17950</name>
</gene>
<dbReference type="GO" id="GO:0009103">
    <property type="term" value="P:lipopolysaccharide biosynthetic process"/>
    <property type="evidence" value="ECO:0007669"/>
    <property type="project" value="UniProtKB-ARBA"/>
</dbReference>
<dbReference type="AlphaFoldDB" id="A0A948RXS6"/>
<dbReference type="InterPro" id="IPR038731">
    <property type="entry name" value="RgtA/B/C-like"/>
</dbReference>
<feature type="transmembrane region" description="Helical" evidence="8">
    <location>
        <begin position="7"/>
        <end position="27"/>
    </location>
</feature>
<evidence type="ECO:0000256" key="7">
    <source>
        <dbReference type="ARBA" id="ARBA00023136"/>
    </source>
</evidence>
<evidence type="ECO:0000256" key="3">
    <source>
        <dbReference type="ARBA" id="ARBA00022676"/>
    </source>
</evidence>
<feature type="domain" description="Glycosyltransferase RgtA/B/C/D-like" evidence="9">
    <location>
        <begin position="69"/>
        <end position="226"/>
    </location>
</feature>
<protein>
    <submittedName>
        <fullName evidence="10">Glycosyltransferase family 39 protein</fullName>
    </submittedName>
</protein>
<proteinExistence type="predicted"/>
<feature type="transmembrane region" description="Helical" evidence="8">
    <location>
        <begin position="377"/>
        <end position="397"/>
    </location>
</feature>
<evidence type="ECO:0000256" key="2">
    <source>
        <dbReference type="ARBA" id="ARBA00022475"/>
    </source>
</evidence>
<evidence type="ECO:0000313" key="11">
    <source>
        <dbReference type="Proteomes" id="UP000777784"/>
    </source>
</evidence>
<keyword evidence="4" id="KW-0808">Transferase</keyword>
<feature type="transmembrane region" description="Helical" evidence="8">
    <location>
        <begin position="143"/>
        <end position="160"/>
    </location>
</feature>
<sequence>MRKDPRTLLVAAIVFNIIVVFVLLPAVKDLYPYINIDTFPDHYEKLAMNLAEGNGYRFYAETSATMGRTPGYPLILALVFLLTGKSLFAAKLINLLFAVATAYMIRILVRGFSHSKLVMYLTPLFFLLHPATLLAETRGGPEIVLAFSITLSLNLLYHAIRTGRGRDHFLTGLALGVSTLIKSTTLLFPFAWLVFSPLFRKAGLKRACRGALLMILGLSAVLSPWIIRNARVSGKFVPTMTVVGMSASQGLAICKNAVLLKPWTEGNYTGRGMNEAAYAGLQEAAKLGYKCKGRYFIFFYSTHDEIEFNAHLLDQVIDEYKRSPLLLLKCLWVNLFNFWFAGVTILATLINMLIQTPLMVFAAIGAVRYIKSARSELVMPLVLFIGYYVAVHIPILAIARHSLPLIPILAVLASGLLEHFQSKFS</sequence>
<feature type="transmembrane region" description="Helical" evidence="8">
    <location>
        <begin position="326"/>
        <end position="346"/>
    </location>
</feature>
<evidence type="ECO:0000256" key="6">
    <source>
        <dbReference type="ARBA" id="ARBA00022989"/>
    </source>
</evidence>
<feature type="transmembrane region" description="Helical" evidence="8">
    <location>
        <begin position="352"/>
        <end position="370"/>
    </location>
</feature>
<keyword evidence="2" id="KW-1003">Cell membrane</keyword>
<feature type="transmembrane region" description="Helical" evidence="8">
    <location>
        <begin position="207"/>
        <end position="227"/>
    </location>
</feature>
<dbReference type="InterPro" id="IPR050297">
    <property type="entry name" value="LipidA_mod_glycosyltrf_83"/>
</dbReference>
<keyword evidence="6 8" id="KW-1133">Transmembrane helix</keyword>
<evidence type="ECO:0000313" key="10">
    <source>
        <dbReference type="EMBL" id="MBU2692805.1"/>
    </source>
</evidence>
<dbReference type="Pfam" id="PF13231">
    <property type="entry name" value="PMT_2"/>
    <property type="match status" value="1"/>
</dbReference>
<keyword evidence="7 8" id="KW-0472">Membrane</keyword>
<keyword evidence="5 8" id="KW-0812">Transmembrane</keyword>
<dbReference type="GO" id="GO:0005886">
    <property type="term" value="C:plasma membrane"/>
    <property type="evidence" value="ECO:0007669"/>
    <property type="project" value="UniProtKB-SubCell"/>
</dbReference>
<reference evidence="10" key="1">
    <citation type="submission" date="2021-05" db="EMBL/GenBank/DDBJ databases">
        <title>Energy efficiency and biological interactions define the core microbiome of deep oligotrophic groundwater.</title>
        <authorList>
            <person name="Mehrshad M."/>
            <person name="Lopez-Fernandez M."/>
            <person name="Bell E."/>
            <person name="Bernier-Latmani R."/>
            <person name="Bertilsson S."/>
            <person name="Dopson M."/>
        </authorList>
    </citation>
    <scope>NUCLEOTIDE SEQUENCE</scope>
    <source>
        <strain evidence="10">Modern_marine.mb.64</strain>
    </source>
</reference>
<comment type="caution">
    <text evidence="10">The sequence shown here is derived from an EMBL/GenBank/DDBJ whole genome shotgun (WGS) entry which is preliminary data.</text>
</comment>
<evidence type="ECO:0000256" key="5">
    <source>
        <dbReference type="ARBA" id="ARBA00022692"/>
    </source>
</evidence>
<evidence type="ECO:0000259" key="9">
    <source>
        <dbReference type="Pfam" id="PF13231"/>
    </source>
</evidence>
<comment type="subcellular location">
    <subcellularLocation>
        <location evidence="1">Cell membrane</location>
        <topology evidence="1">Multi-pass membrane protein</topology>
    </subcellularLocation>
</comment>
<organism evidence="10 11">
    <name type="scientific">Eiseniibacteriota bacterium</name>
    <dbReference type="NCBI Taxonomy" id="2212470"/>
    <lineage>
        <taxon>Bacteria</taxon>
        <taxon>Candidatus Eiseniibacteriota</taxon>
    </lineage>
</organism>
<dbReference type="Proteomes" id="UP000777784">
    <property type="component" value="Unassembled WGS sequence"/>
</dbReference>
<dbReference type="GO" id="GO:0016763">
    <property type="term" value="F:pentosyltransferase activity"/>
    <property type="evidence" value="ECO:0007669"/>
    <property type="project" value="TreeGrafter"/>
</dbReference>
<evidence type="ECO:0000256" key="8">
    <source>
        <dbReference type="SAM" id="Phobius"/>
    </source>
</evidence>
<name>A0A948RXS6_UNCEI</name>
<dbReference type="PANTHER" id="PTHR33908">
    <property type="entry name" value="MANNOSYLTRANSFERASE YKCB-RELATED"/>
    <property type="match status" value="1"/>
</dbReference>